<sequence>MAEARRRFFLLLLLQSLVAAASERFVLSRAGNASAQPLGETLVPLQLSAAALTAQLATSQDLTPVALDSRVAGGEWTLSNWSKPLAEIRAQTSGTDQTVLVDVQLSDAPLDVDVSQLLLQADATPLEDAVQLTLSFGKDALTGLADLAQVHVDGMRATFEDAWLPTDVDLNQLIFDEATVDKLHLESTVTIQQVVVRKSNLSFPTAVLGLDTAVATLILEYNTIAGPIELTENEFTQLSNISDFRTTGNVVDASSSGSSSCLKEETVGELTFCIVDDVHSTSASLYTGSTSSGSSEPTGGSLGTQSTNSSNASGVLSTTAIVLACACTVVLVVVVSFFRRFKKKASKFVDERLTFSNHEDGLLTGRGSDTGSEPVQTTEAKILADMDLGRDQVALHKKLGVQGLWLGEYKDLKVVALKFVPRELNMKLRDLNAIRLSYVPLRHDNIVRFLGSSWTDREEVLLVVEHMPNGSLGSVLADEKVQLAWPQRLQMARDISSALNFIRSIQGIKLSRNLTAKSVLLDAQFTCKLDIFDYALSLRTDLVPVRSYGYGDIATRAPELLKGEEITAAAEVYALGAIFCEISSRSKLFEYVSEERGPTMADIFIATEVVAQRLKPTPASDAPVEFRELTLRCLDYDPSKRPNISEILSMLSK</sequence>
<dbReference type="Proteomes" id="UP000437068">
    <property type="component" value="Unassembled WGS sequence"/>
</dbReference>
<evidence type="ECO:0000256" key="1">
    <source>
        <dbReference type="SAM" id="MobiDB-lite"/>
    </source>
</evidence>
<protein>
    <recommendedName>
        <fullName evidence="4">Protein kinase domain-containing protein</fullName>
    </recommendedName>
</protein>
<dbReference type="Proteomes" id="UP000440367">
    <property type="component" value="Unassembled WGS sequence"/>
</dbReference>
<dbReference type="EMBL" id="QXGA01000008">
    <property type="protein sequence ID" value="KAE9155649.1"/>
    <property type="molecule type" value="Genomic_DNA"/>
</dbReference>
<dbReference type="OrthoDB" id="6718656at2759"/>
<dbReference type="InterPro" id="IPR000719">
    <property type="entry name" value="Prot_kinase_dom"/>
</dbReference>
<dbReference type="GO" id="GO:0005524">
    <property type="term" value="F:ATP binding"/>
    <property type="evidence" value="ECO:0007669"/>
    <property type="project" value="InterPro"/>
</dbReference>
<dbReference type="Proteomes" id="UP000429523">
    <property type="component" value="Unassembled WGS sequence"/>
</dbReference>
<evidence type="ECO:0000313" key="11">
    <source>
        <dbReference type="Proteomes" id="UP000429523"/>
    </source>
</evidence>
<keyword evidence="3" id="KW-0732">Signal</keyword>
<dbReference type="EMBL" id="QXFZ01000006">
    <property type="protein sequence ID" value="KAE9141156.1"/>
    <property type="molecule type" value="Genomic_DNA"/>
</dbReference>
<keyword evidence="2" id="KW-0472">Membrane</keyword>
<organism evidence="5 11">
    <name type="scientific">Phytophthora fragariae</name>
    <dbReference type="NCBI Taxonomy" id="53985"/>
    <lineage>
        <taxon>Eukaryota</taxon>
        <taxon>Sar</taxon>
        <taxon>Stramenopiles</taxon>
        <taxon>Oomycota</taxon>
        <taxon>Peronosporomycetes</taxon>
        <taxon>Peronosporales</taxon>
        <taxon>Peronosporaceae</taxon>
        <taxon>Phytophthora</taxon>
    </lineage>
</organism>
<dbReference type="EMBL" id="QXGD01000015">
    <property type="protein sequence ID" value="KAE9257794.1"/>
    <property type="molecule type" value="Genomic_DNA"/>
</dbReference>
<dbReference type="Gene3D" id="1.10.510.10">
    <property type="entry name" value="Transferase(Phosphotransferase) domain 1"/>
    <property type="match status" value="1"/>
</dbReference>
<keyword evidence="2" id="KW-1133">Transmembrane helix</keyword>
<feature type="region of interest" description="Disordered" evidence="1">
    <location>
        <begin position="286"/>
        <end position="309"/>
    </location>
</feature>
<dbReference type="EMBL" id="QXGF01000005">
    <property type="protein sequence ID" value="KAE8950201.1"/>
    <property type="molecule type" value="Genomic_DNA"/>
</dbReference>
<dbReference type="InterPro" id="IPR011009">
    <property type="entry name" value="Kinase-like_dom_sf"/>
</dbReference>
<evidence type="ECO:0000313" key="5">
    <source>
        <dbReference type="EMBL" id="KAE8950201.1"/>
    </source>
</evidence>
<dbReference type="EMBL" id="QXGE01000006">
    <property type="protein sequence ID" value="KAE9330531.1"/>
    <property type="molecule type" value="Genomic_DNA"/>
</dbReference>
<keyword evidence="2" id="KW-0812">Transmembrane</keyword>
<dbReference type="Gene3D" id="3.30.200.20">
    <property type="entry name" value="Phosphorylase Kinase, domain 1"/>
    <property type="match status" value="1"/>
</dbReference>
<evidence type="ECO:0000259" key="4">
    <source>
        <dbReference type="PROSITE" id="PS50011"/>
    </source>
</evidence>
<evidence type="ECO:0000313" key="10">
    <source>
        <dbReference type="EMBL" id="KAE9330531.1"/>
    </source>
</evidence>
<name>A0A6A3G0B5_9STRA</name>
<feature type="transmembrane region" description="Helical" evidence="2">
    <location>
        <begin position="315"/>
        <end position="338"/>
    </location>
</feature>
<feature type="signal peptide" evidence="3">
    <location>
        <begin position="1"/>
        <end position="20"/>
    </location>
</feature>
<dbReference type="Pfam" id="PF07714">
    <property type="entry name" value="PK_Tyr_Ser-Thr"/>
    <property type="match status" value="1"/>
</dbReference>
<evidence type="ECO:0000313" key="8">
    <source>
        <dbReference type="EMBL" id="KAE9235946.1"/>
    </source>
</evidence>
<dbReference type="SUPFAM" id="SSF56112">
    <property type="entry name" value="Protein kinase-like (PK-like)"/>
    <property type="match status" value="1"/>
</dbReference>
<feature type="domain" description="Protein kinase" evidence="4">
    <location>
        <begin position="377"/>
        <end position="653"/>
    </location>
</feature>
<dbReference type="EMBL" id="QXGB01000030">
    <property type="protein sequence ID" value="KAE9235946.1"/>
    <property type="molecule type" value="Genomic_DNA"/>
</dbReference>
<evidence type="ECO:0000313" key="9">
    <source>
        <dbReference type="EMBL" id="KAE9257794.1"/>
    </source>
</evidence>
<evidence type="ECO:0000313" key="13">
    <source>
        <dbReference type="Proteomes" id="UP000437068"/>
    </source>
</evidence>
<accession>A0A6A3G0B5</accession>
<evidence type="ECO:0000313" key="6">
    <source>
        <dbReference type="EMBL" id="KAE9141156.1"/>
    </source>
</evidence>
<evidence type="ECO:0000313" key="16">
    <source>
        <dbReference type="Proteomes" id="UP000441208"/>
    </source>
</evidence>
<dbReference type="InterPro" id="IPR001245">
    <property type="entry name" value="Ser-Thr/Tyr_kinase_cat_dom"/>
</dbReference>
<dbReference type="PROSITE" id="PS50011">
    <property type="entry name" value="PROTEIN_KINASE_DOM"/>
    <property type="match status" value="1"/>
</dbReference>
<comment type="caution">
    <text evidence="5">The sequence shown here is derived from an EMBL/GenBank/DDBJ whole genome shotgun (WGS) entry which is preliminary data.</text>
</comment>
<evidence type="ECO:0000313" key="14">
    <source>
        <dbReference type="Proteomes" id="UP000440367"/>
    </source>
</evidence>
<dbReference type="AlphaFoldDB" id="A0A6A3G0B5"/>
<evidence type="ECO:0000313" key="7">
    <source>
        <dbReference type="EMBL" id="KAE9155649.1"/>
    </source>
</evidence>
<evidence type="ECO:0000313" key="12">
    <source>
        <dbReference type="Proteomes" id="UP000433483"/>
    </source>
</evidence>
<dbReference type="PANTHER" id="PTHR44329:SF214">
    <property type="entry name" value="PROTEIN KINASE DOMAIN-CONTAINING PROTEIN"/>
    <property type="match status" value="1"/>
</dbReference>
<evidence type="ECO:0000256" key="3">
    <source>
        <dbReference type="SAM" id="SignalP"/>
    </source>
</evidence>
<dbReference type="Proteomes" id="UP000440732">
    <property type="component" value="Unassembled WGS sequence"/>
</dbReference>
<evidence type="ECO:0000313" key="15">
    <source>
        <dbReference type="Proteomes" id="UP000440732"/>
    </source>
</evidence>
<feature type="compositionally biased region" description="Low complexity" evidence="1">
    <location>
        <begin position="286"/>
        <end position="299"/>
    </location>
</feature>
<dbReference type="InterPro" id="IPR051681">
    <property type="entry name" value="Ser/Thr_Kinases-Pseudokinases"/>
</dbReference>
<dbReference type="PANTHER" id="PTHR44329">
    <property type="entry name" value="SERINE/THREONINE-PROTEIN KINASE TNNI3K-RELATED"/>
    <property type="match status" value="1"/>
</dbReference>
<keyword evidence="12" id="KW-1185">Reference proteome</keyword>
<dbReference type="Proteomes" id="UP000441208">
    <property type="component" value="Unassembled WGS sequence"/>
</dbReference>
<reference evidence="11 12" key="1">
    <citation type="submission" date="2018-08" db="EMBL/GenBank/DDBJ databases">
        <title>Genomic investigation of the strawberry pathogen Phytophthora fragariae indicates pathogenicity is determined by transcriptional variation in three key races.</title>
        <authorList>
            <person name="Adams T.M."/>
            <person name="Armitage A.D."/>
            <person name="Sobczyk M.K."/>
            <person name="Bates H.J."/>
            <person name="Dunwell J.M."/>
            <person name="Nellist C.F."/>
            <person name="Harrison R.J."/>
        </authorList>
    </citation>
    <scope>NUCLEOTIDE SEQUENCE [LARGE SCALE GENOMIC DNA]</scope>
    <source>
        <strain evidence="10 13">A4</strain>
        <strain evidence="9 14">BC-1</strain>
        <strain evidence="8 12">NOV-27</strain>
        <strain evidence="7 15">NOV-5</strain>
        <strain evidence="6 16">NOV-71</strain>
        <strain evidence="5 11">NOV-9</strain>
    </source>
</reference>
<evidence type="ECO:0000256" key="2">
    <source>
        <dbReference type="SAM" id="Phobius"/>
    </source>
</evidence>
<proteinExistence type="predicted"/>
<feature type="chain" id="PRO_5033520725" description="Protein kinase domain-containing protein" evidence="3">
    <location>
        <begin position="21"/>
        <end position="653"/>
    </location>
</feature>
<gene>
    <name evidence="10" type="ORF">PF001_g325</name>
    <name evidence="9" type="ORF">PF002_g724</name>
    <name evidence="8" type="ORF">PF005_g1254</name>
    <name evidence="7" type="ORF">PF006_g409</name>
    <name evidence="6" type="ORF">PF007_g317</name>
    <name evidence="5" type="ORF">PF009_g304</name>
</gene>
<dbReference type="Proteomes" id="UP000433483">
    <property type="component" value="Unassembled WGS sequence"/>
</dbReference>
<dbReference type="GO" id="GO:0004674">
    <property type="term" value="F:protein serine/threonine kinase activity"/>
    <property type="evidence" value="ECO:0007669"/>
    <property type="project" value="TreeGrafter"/>
</dbReference>